<evidence type="ECO:0000259" key="1">
    <source>
        <dbReference type="PROSITE" id="PS50943"/>
    </source>
</evidence>
<dbReference type="Proteomes" id="UP000481360">
    <property type="component" value="Unassembled WGS sequence"/>
</dbReference>
<comment type="caution">
    <text evidence="2">The sequence shown here is derived from an EMBL/GenBank/DDBJ whole genome shotgun (WGS) entry which is preliminary data.</text>
</comment>
<evidence type="ECO:0000313" key="2">
    <source>
        <dbReference type="EMBL" id="NGY66477.1"/>
    </source>
</evidence>
<keyword evidence="3" id="KW-1185">Reference proteome</keyword>
<dbReference type="PANTHER" id="PTHR22845:SF5">
    <property type="entry name" value="APOPTOTIC PROTEASE-ACTIVATING FACTOR 1"/>
    <property type="match status" value="1"/>
</dbReference>
<dbReference type="Gene3D" id="1.10.260.40">
    <property type="entry name" value="lambda repressor-like DNA-binding domains"/>
    <property type="match status" value="1"/>
</dbReference>
<dbReference type="RefSeq" id="WP_166056260.1">
    <property type="nucleotide sequence ID" value="NZ_JAAMPJ010000023.1"/>
</dbReference>
<dbReference type="InterPro" id="IPR002182">
    <property type="entry name" value="NB-ARC"/>
</dbReference>
<dbReference type="AlphaFoldDB" id="A0A7C9W874"/>
<dbReference type="GO" id="GO:0003677">
    <property type="term" value="F:DNA binding"/>
    <property type="evidence" value="ECO:0007669"/>
    <property type="project" value="InterPro"/>
</dbReference>
<name>A0A7C9W874_9PSEU</name>
<dbReference type="InterPro" id="IPR042197">
    <property type="entry name" value="Apaf_helical"/>
</dbReference>
<dbReference type="SUPFAM" id="SSF52540">
    <property type="entry name" value="P-loop containing nucleoside triphosphate hydrolases"/>
    <property type="match status" value="1"/>
</dbReference>
<dbReference type="SUPFAM" id="SSF47413">
    <property type="entry name" value="lambda repressor-like DNA-binding domains"/>
    <property type="match status" value="1"/>
</dbReference>
<dbReference type="PROSITE" id="PS50943">
    <property type="entry name" value="HTH_CROC1"/>
    <property type="match status" value="1"/>
</dbReference>
<proteinExistence type="predicted"/>
<dbReference type="GO" id="GO:0043531">
    <property type="term" value="F:ADP binding"/>
    <property type="evidence" value="ECO:0007669"/>
    <property type="project" value="InterPro"/>
</dbReference>
<protein>
    <submittedName>
        <fullName evidence="2">Helix-turn-helix domain-containing protein</fullName>
    </submittedName>
</protein>
<dbReference type="Gene3D" id="3.40.50.300">
    <property type="entry name" value="P-loop containing nucleotide triphosphate hydrolases"/>
    <property type="match status" value="1"/>
</dbReference>
<organism evidence="2 3">
    <name type="scientific">Lentzea alba</name>
    <dbReference type="NCBI Taxonomy" id="2714351"/>
    <lineage>
        <taxon>Bacteria</taxon>
        <taxon>Bacillati</taxon>
        <taxon>Actinomycetota</taxon>
        <taxon>Actinomycetes</taxon>
        <taxon>Pseudonocardiales</taxon>
        <taxon>Pseudonocardiaceae</taxon>
        <taxon>Lentzea</taxon>
    </lineage>
</organism>
<dbReference type="GO" id="GO:0005829">
    <property type="term" value="C:cytosol"/>
    <property type="evidence" value="ECO:0007669"/>
    <property type="project" value="UniProtKB-ARBA"/>
</dbReference>
<dbReference type="Pfam" id="PF13560">
    <property type="entry name" value="HTH_31"/>
    <property type="match status" value="1"/>
</dbReference>
<gene>
    <name evidence="2" type="ORF">G7043_47110</name>
</gene>
<dbReference type="InterPro" id="IPR001387">
    <property type="entry name" value="Cro/C1-type_HTH"/>
</dbReference>
<dbReference type="EMBL" id="JAAMPJ010000023">
    <property type="protein sequence ID" value="NGY66477.1"/>
    <property type="molecule type" value="Genomic_DNA"/>
</dbReference>
<sequence>MTFGAMLLHHRKSAGLSQEELSERSGVSVRAISDMERGRARSPQRRTTEALLDALGLDEQSREELRGLARKAPRHPVWSLPPYVADLVGRDAELTTITTTHDRLVVVHGAAGTGKTSLAVKAAHLLESRFPDGQLFIEVESDAPLERLLRDLGISAEHVPEDANGQTRLYRSLLAGKRLLLVLDGVSTEEEVRTLAADEPGCLTIVTSRRRLNACTRIRLGGLTEEAAVELLASIIGPQRVDADPQTARELVRLCGMSPLAVRIAGNRLASRPRWPVRHLVELIEERRLAALTAGDLDVRGAFEVSLAHLPETARLVFRRLGRLAGTRVTPELAAELAGIGVIEAQRALEDLADVGLLDADDAGYSLHGLVRAFADSLA</sequence>
<dbReference type="PANTHER" id="PTHR22845">
    <property type="entry name" value="APOPTOTIC PROTEASE-ACTIVATING FACTOR 1"/>
    <property type="match status" value="1"/>
</dbReference>
<reference evidence="2 3" key="1">
    <citation type="submission" date="2020-03" db="EMBL/GenBank/DDBJ databases">
        <title>Isolation and identification of active actinomycetes.</title>
        <authorList>
            <person name="Sun X."/>
        </authorList>
    </citation>
    <scope>NUCLEOTIDE SEQUENCE [LARGE SCALE GENOMIC DNA]</scope>
    <source>
        <strain evidence="2 3">NEAU-D13</strain>
    </source>
</reference>
<dbReference type="InterPro" id="IPR010982">
    <property type="entry name" value="Lambda_DNA-bd_dom_sf"/>
</dbReference>
<dbReference type="CDD" id="cd00093">
    <property type="entry name" value="HTH_XRE"/>
    <property type="match status" value="1"/>
</dbReference>
<dbReference type="InterPro" id="IPR027417">
    <property type="entry name" value="P-loop_NTPase"/>
</dbReference>
<feature type="domain" description="HTH cro/C1-type" evidence="1">
    <location>
        <begin position="7"/>
        <end position="62"/>
    </location>
</feature>
<dbReference type="Pfam" id="PF00931">
    <property type="entry name" value="NB-ARC"/>
    <property type="match status" value="1"/>
</dbReference>
<dbReference type="Gene3D" id="1.10.8.430">
    <property type="entry name" value="Helical domain of apoptotic protease-activating factors"/>
    <property type="match status" value="1"/>
</dbReference>
<dbReference type="SMART" id="SM00530">
    <property type="entry name" value="HTH_XRE"/>
    <property type="match status" value="1"/>
</dbReference>
<accession>A0A7C9W874</accession>
<dbReference type="PRINTS" id="PR00364">
    <property type="entry name" value="DISEASERSIST"/>
</dbReference>
<evidence type="ECO:0000313" key="3">
    <source>
        <dbReference type="Proteomes" id="UP000481360"/>
    </source>
</evidence>